<dbReference type="Proteomes" id="UP000239759">
    <property type="component" value="Unassembled WGS sequence"/>
</dbReference>
<protein>
    <submittedName>
        <fullName evidence="8">Sigma-54-dependent Fis family transcriptional regulator</fullName>
    </submittedName>
</protein>
<dbReference type="Gene3D" id="1.10.8.60">
    <property type="match status" value="1"/>
</dbReference>
<dbReference type="EMBL" id="PRKQ01000012">
    <property type="protein sequence ID" value="PPB02357.1"/>
    <property type="molecule type" value="Genomic_DNA"/>
</dbReference>
<dbReference type="SMART" id="SM00382">
    <property type="entry name" value="AAA"/>
    <property type="match status" value="1"/>
</dbReference>
<dbReference type="GO" id="GO:0006355">
    <property type="term" value="P:regulation of DNA-templated transcription"/>
    <property type="evidence" value="ECO:0007669"/>
    <property type="project" value="InterPro"/>
</dbReference>
<dbReference type="Pfam" id="PF02954">
    <property type="entry name" value="HTH_8"/>
    <property type="match status" value="1"/>
</dbReference>
<dbReference type="InterPro" id="IPR058031">
    <property type="entry name" value="AAA_lid_NorR"/>
</dbReference>
<dbReference type="Pfam" id="PF08448">
    <property type="entry name" value="PAS_4"/>
    <property type="match status" value="1"/>
</dbReference>
<gene>
    <name evidence="8" type="ORF">C4A77_11505</name>
</gene>
<dbReference type="PRINTS" id="PR01590">
    <property type="entry name" value="HTHFIS"/>
</dbReference>
<dbReference type="InterPro" id="IPR035965">
    <property type="entry name" value="PAS-like_dom_sf"/>
</dbReference>
<dbReference type="InterPro" id="IPR013656">
    <property type="entry name" value="PAS_4"/>
</dbReference>
<keyword evidence="3" id="KW-0805">Transcription regulation</keyword>
<dbReference type="InterPro" id="IPR002197">
    <property type="entry name" value="HTH_Fis"/>
</dbReference>
<evidence type="ECO:0000313" key="8">
    <source>
        <dbReference type="EMBL" id="PPB02357.1"/>
    </source>
</evidence>
<dbReference type="Pfam" id="PF00158">
    <property type="entry name" value="Sigma54_activat"/>
    <property type="match status" value="1"/>
</dbReference>
<evidence type="ECO:0000256" key="3">
    <source>
        <dbReference type="ARBA" id="ARBA00023015"/>
    </source>
</evidence>
<evidence type="ECO:0000259" key="7">
    <source>
        <dbReference type="PROSITE" id="PS50112"/>
    </source>
</evidence>
<dbReference type="SMART" id="SM00091">
    <property type="entry name" value="PAS"/>
    <property type="match status" value="1"/>
</dbReference>
<dbReference type="Pfam" id="PF25601">
    <property type="entry name" value="AAA_lid_14"/>
    <property type="match status" value="1"/>
</dbReference>
<dbReference type="PROSITE" id="PS00676">
    <property type="entry name" value="SIGMA54_INTERACT_2"/>
    <property type="match status" value="1"/>
</dbReference>
<dbReference type="InterPro" id="IPR003593">
    <property type="entry name" value="AAA+_ATPase"/>
</dbReference>
<proteinExistence type="predicted"/>
<dbReference type="InterPro" id="IPR000014">
    <property type="entry name" value="PAS"/>
</dbReference>
<dbReference type="PROSITE" id="PS00688">
    <property type="entry name" value="SIGMA54_INTERACT_3"/>
    <property type="match status" value="1"/>
</dbReference>
<dbReference type="InterPro" id="IPR025662">
    <property type="entry name" value="Sigma_54_int_dom_ATP-bd_1"/>
</dbReference>
<organism evidence="8 9">
    <name type="scientific">Brevibacillus laterosporus</name>
    <name type="common">Bacillus laterosporus</name>
    <dbReference type="NCBI Taxonomy" id="1465"/>
    <lineage>
        <taxon>Bacteria</taxon>
        <taxon>Bacillati</taxon>
        <taxon>Bacillota</taxon>
        <taxon>Bacilli</taxon>
        <taxon>Bacillales</taxon>
        <taxon>Paenibacillaceae</taxon>
        <taxon>Brevibacillus</taxon>
    </lineage>
</organism>
<name>A0AAP8QCX8_BRELA</name>
<evidence type="ECO:0000256" key="4">
    <source>
        <dbReference type="ARBA" id="ARBA00023125"/>
    </source>
</evidence>
<keyword evidence="4" id="KW-0238">DNA-binding</keyword>
<dbReference type="PROSITE" id="PS00675">
    <property type="entry name" value="SIGMA54_INTERACT_1"/>
    <property type="match status" value="1"/>
</dbReference>
<keyword evidence="1" id="KW-0547">Nucleotide-binding</keyword>
<dbReference type="SUPFAM" id="SSF55785">
    <property type="entry name" value="PYP-like sensor domain (PAS domain)"/>
    <property type="match status" value="1"/>
</dbReference>
<dbReference type="Gene3D" id="1.10.10.60">
    <property type="entry name" value="Homeodomain-like"/>
    <property type="match status" value="1"/>
</dbReference>
<dbReference type="InterPro" id="IPR009057">
    <property type="entry name" value="Homeodomain-like_sf"/>
</dbReference>
<dbReference type="SUPFAM" id="SSF46689">
    <property type="entry name" value="Homeodomain-like"/>
    <property type="match status" value="1"/>
</dbReference>
<feature type="domain" description="PAS" evidence="7">
    <location>
        <begin position="12"/>
        <end position="79"/>
    </location>
</feature>
<dbReference type="InterPro" id="IPR025944">
    <property type="entry name" value="Sigma_54_int_dom_CS"/>
</dbReference>
<evidence type="ECO:0000259" key="6">
    <source>
        <dbReference type="PROSITE" id="PS50045"/>
    </source>
</evidence>
<dbReference type="PANTHER" id="PTHR32071">
    <property type="entry name" value="TRANSCRIPTIONAL REGULATORY PROTEIN"/>
    <property type="match status" value="1"/>
</dbReference>
<comment type="caution">
    <text evidence="8">The sequence shown here is derived from an EMBL/GenBank/DDBJ whole genome shotgun (WGS) entry which is preliminary data.</text>
</comment>
<dbReference type="FunFam" id="3.40.50.300:FF:000006">
    <property type="entry name" value="DNA-binding transcriptional regulator NtrC"/>
    <property type="match status" value="1"/>
</dbReference>
<dbReference type="Gene3D" id="3.40.50.300">
    <property type="entry name" value="P-loop containing nucleotide triphosphate hydrolases"/>
    <property type="match status" value="1"/>
</dbReference>
<dbReference type="CDD" id="cd00130">
    <property type="entry name" value="PAS"/>
    <property type="match status" value="1"/>
</dbReference>
<dbReference type="Gene3D" id="3.30.450.20">
    <property type="entry name" value="PAS domain"/>
    <property type="match status" value="1"/>
</dbReference>
<keyword evidence="5" id="KW-0804">Transcription</keyword>
<evidence type="ECO:0000256" key="1">
    <source>
        <dbReference type="ARBA" id="ARBA00022741"/>
    </source>
</evidence>
<feature type="domain" description="Sigma-54 factor interaction" evidence="6">
    <location>
        <begin position="150"/>
        <end position="378"/>
    </location>
</feature>
<evidence type="ECO:0000256" key="2">
    <source>
        <dbReference type="ARBA" id="ARBA00022840"/>
    </source>
</evidence>
<dbReference type="AlphaFoldDB" id="A0AAP8QCX8"/>
<dbReference type="RefSeq" id="WP_104031875.1">
    <property type="nucleotide sequence ID" value="NZ_JARMDU010000028.1"/>
</dbReference>
<dbReference type="SUPFAM" id="SSF52540">
    <property type="entry name" value="P-loop containing nucleoside triphosphate hydrolases"/>
    <property type="match status" value="1"/>
</dbReference>
<dbReference type="InterPro" id="IPR025943">
    <property type="entry name" value="Sigma_54_int_dom_ATP-bd_2"/>
</dbReference>
<dbReference type="GO" id="GO:0043565">
    <property type="term" value="F:sequence-specific DNA binding"/>
    <property type="evidence" value="ECO:0007669"/>
    <property type="project" value="InterPro"/>
</dbReference>
<keyword evidence="2" id="KW-0067">ATP-binding</keyword>
<dbReference type="NCBIfam" id="TIGR00229">
    <property type="entry name" value="sensory_box"/>
    <property type="match status" value="1"/>
</dbReference>
<dbReference type="InterPro" id="IPR002078">
    <property type="entry name" value="Sigma_54_int"/>
</dbReference>
<evidence type="ECO:0000313" key="9">
    <source>
        <dbReference type="Proteomes" id="UP000239759"/>
    </source>
</evidence>
<dbReference type="PROSITE" id="PS50045">
    <property type="entry name" value="SIGMA54_INTERACT_4"/>
    <property type="match status" value="1"/>
</dbReference>
<reference evidence="8 9" key="1">
    <citation type="submission" date="2018-02" db="EMBL/GenBank/DDBJ databases">
        <title>Comparative analysis of genomes of three Brevibacillus laterosporus strains producers of potent antimicrobials isolated from silage.</title>
        <authorList>
            <person name="Kojic M."/>
            <person name="Miljkovic M."/>
            <person name="Studholme D."/>
            <person name="Filipic B."/>
        </authorList>
    </citation>
    <scope>NUCLEOTIDE SEQUENCE [LARGE SCALE GENOMIC DNA]</scope>
    <source>
        <strain evidence="8 9">BGSP11</strain>
    </source>
</reference>
<dbReference type="PROSITE" id="PS50112">
    <property type="entry name" value="PAS"/>
    <property type="match status" value="1"/>
</dbReference>
<dbReference type="GO" id="GO:0005524">
    <property type="term" value="F:ATP binding"/>
    <property type="evidence" value="ECO:0007669"/>
    <property type="project" value="UniProtKB-KW"/>
</dbReference>
<dbReference type="InterPro" id="IPR027417">
    <property type="entry name" value="P-loop_NTPase"/>
</dbReference>
<accession>A0AAP8QCX8</accession>
<evidence type="ECO:0000256" key="5">
    <source>
        <dbReference type="ARBA" id="ARBA00023163"/>
    </source>
</evidence>
<dbReference type="CDD" id="cd00009">
    <property type="entry name" value="AAA"/>
    <property type="match status" value="1"/>
</dbReference>
<dbReference type="PANTHER" id="PTHR32071:SF74">
    <property type="entry name" value="TRANSCRIPTIONAL ACTIVATOR ROCR"/>
    <property type="match status" value="1"/>
</dbReference>
<sequence>MSTSPLMDGTTFLAMVAHILDEMNEGVHVIDADGTSILYNRKMAELEGMQKEDVLGKKLLDVFQFSPDQESTLLQALHKGESLRQIRQTYLNGKGKEITTINNTLPLQQHGTNIGAVEIANDVTKMERMIRENYFAKKEIGSTRYTFASIIGNSPAIREMIEHANRVARTSSSVLIVGETGTGKELFVQSIHHASMRAKSPFISQNCAALPDSLIEGLLFGTTKGAFTGAIERPGLFEQAEGGTLFLDELNSLNLPLQAKLLRALQEKTIRRIGDTKDRAINVRIIAAINEDPIEAISRNQLRKDLYYRLGVVTLLIPPLRERREDIPTLANHFINKYNRLFQMDVEDINEDVQRFFGDYDWPGNVRELEHFIEGAMNLMLTDETIIALEHLPLHHIRRKLPGSASIPSSSTPGVQAKTIISHRAYSTETTNTQPNLHDSHIQDTLHLLQQDSLPLKEVLHTFEGIYLRKILDQFAGNISHAAEHIGMSRQSLQYRLRRLQKENL</sequence>